<dbReference type="GO" id="GO:0000824">
    <property type="term" value="F:inositol-1,4,5,6-tetrakisphosphate 3-kinase activity"/>
    <property type="evidence" value="ECO:0007669"/>
    <property type="project" value="TreeGrafter"/>
</dbReference>
<dbReference type="InterPro" id="IPR005522">
    <property type="entry name" value="IPK"/>
</dbReference>
<name>F8P5R9_SERL9</name>
<dbReference type="GO" id="GO:0032958">
    <property type="term" value="P:inositol phosphate biosynthetic process"/>
    <property type="evidence" value="ECO:0007669"/>
    <property type="project" value="InterPro"/>
</dbReference>
<dbReference type="SUPFAM" id="SSF56104">
    <property type="entry name" value="SAICAR synthase-like"/>
    <property type="match status" value="1"/>
</dbReference>
<evidence type="ECO:0000313" key="6">
    <source>
        <dbReference type="EMBL" id="EGO21956.1"/>
    </source>
</evidence>
<dbReference type="GO" id="GO:0005634">
    <property type="term" value="C:nucleus"/>
    <property type="evidence" value="ECO:0007669"/>
    <property type="project" value="TreeGrafter"/>
</dbReference>
<protein>
    <recommendedName>
        <fullName evidence="4">Kinase</fullName>
        <ecNumber evidence="4">2.7.-.-</ecNumber>
    </recommendedName>
</protein>
<dbReference type="GO" id="GO:0008440">
    <property type="term" value="F:inositol-1,4,5-trisphosphate 3-kinase activity"/>
    <property type="evidence" value="ECO:0007669"/>
    <property type="project" value="TreeGrafter"/>
</dbReference>
<dbReference type="OrthoDB" id="338650at2759"/>
<accession>F8P5R9</accession>
<evidence type="ECO:0000256" key="2">
    <source>
        <dbReference type="ARBA" id="ARBA00022679"/>
    </source>
</evidence>
<keyword evidence="3 4" id="KW-0418">Kinase</keyword>
<dbReference type="PANTHER" id="PTHR12400:SF108">
    <property type="entry name" value="KINASE"/>
    <property type="match status" value="1"/>
</dbReference>
<comment type="similarity">
    <text evidence="1 4">Belongs to the inositol phosphokinase (IPK) family.</text>
</comment>
<gene>
    <name evidence="6" type="ORF">SERLADRAFT_475037</name>
</gene>
<dbReference type="GO" id="GO:0046854">
    <property type="term" value="P:phosphatidylinositol phosphate biosynthetic process"/>
    <property type="evidence" value="ECO:0007669"/>
    <property type="project" value="TreeGrafter"/>
</dbReference>
<reference evidence="6" key="1">
    <citation type="submission" date="2011-04" db="EMBL/GenBank/DDBJ databases">
        <title>Evolution of plant cell wall degrading machinery underlies the functional diversity of forest fungi.</title>
        <authorList>
            <consortium name="US DOE Joint Genome Institute (JGI-PGF)"/>
            <person name="Eastwood D.C."/>
            <person name="Floudas D."/>
            <person name="Binder M."/>
            <person name="Majcherczyk A."/>
            <person name="Schneider P."/>
            <person name="Aerts A."/>
            <person name="Asiegbu F.O."/>
            <person name="Baker S.E."/>
            <person name="Barry K."/>
            <person name="Bendiksby M."/>
            <person name="Blumentritt M."/>
            <person name="Coutinho P.M."/>
            <person name="Cullen D."/>
            <person name="Cullen D."/>
            <person name="Gathman A."/>
            <person name="Goodell B."/>
            <person name="Henrissat B."/>
            <person name="Ihrmark K."/>
            <person name="Kauserud H."/>
            <person name="Kohler A."/>
            <person name="LaButti K."/>
            <person name="Lapidus A."/>
            <person name="Lavin J.L."/>
            <person name="Lee Y.-H."/>
            <person name="Lindquist E."/>
            <person name="Lilly W."/>
            <person name="Lucas S."/>
            <person name="Morin E."/>
            <person name="Murat C."/>
            <person name="Oguiza J.A."/>
            <person name="Park J."/>
            <person name="Pisabarro A.G."/>
            <person name="Riley R."/>
            <person name="Rosling A."/>
            <person name="Salamov A."/>
            <person name="Schmidt O."/>
            <person name="Schmutz J."/>
            <person name="Skrede I."/>
            <person name="Stenlid J."/>
            <person name="Wiebenga A."/>
            <person name="Xie X."/>
            <person name="Kues U."/>
            <person name="Hibbett D.S."/>
            <person name="Hoffmeister D."/>
            <person name="Hogberg N."/>
            <person name="Martin F."/>
            <person name="Grigoriev I.V."/>
            <person name="Watkinson S.C."/>
        </authorList>
    </citation>
    <scope>NUCLEOTIDE SEQUENCE</scope>
    <source>
        <strain evidence="6">S7.9</strain>
    </source>
</reference>
<dbReference type="KEGG" id="sla:SERLADRAFT_475037"/>
<dbReference type="Gene3D" id="3.30.470.160">
    <property type="entry name" value="Inositol polyphosphate kinase"/>
    <property type="match status" value="1"/>
</dbReference>
<dbReference type="GO" id="GO:0005737">
    <property type="term" value="C:cytoplasm"/>
    <property type="evidence" value="ECO:0007669"/>
    <property type="project" value="TreeGrafter"/>
</dbReference>
<evidence type="ECO:0000256" key="1">
    <source>
        <dbReference type="ARBA" id="ARBA00007374"/>
    </source>
</evidence>
<evidence type="ECO:0000256" key="4">
    <source>
        <dbReference type="RuleBase" id="RU363090"/>
    </source>
</evidence>
<dbReference type="Proteomes" id="UP000008064">
    <property type="component" value="Unassembled WGS sequence"/>
</dbReference>
<evidence type="ECO:0000256" key="3">
    <source>
        <dbReference type="ARBA" id="ARBA00022777"/>
    </source>
</evidence>
<dbReference type="PANTHER" id="PTHR12400">
    <property type="entry name" value="INOSITOL POLYPHOSPHATE KINASE"/>
    <property type="match status" value="1"/>
</dbReference>
<dbReference type="InterPro" id="IPR038286">
    <property type="entry name" value="IPK_sf"/>
</dbReference>
<feature type="compositionally biased region" description="Acidic residues" evidence="5">
    <location>
        <begin position="254"/>
        <end position="289"/>
    </location>
</feature>
<dbReference type="Pfam" id="PF03770">
    <property type="entry name" value="IPK"/>
    <property type="match status" value="1"/>
</dbReference>
<dbReference type="AlphaFoldDB" id="F8P5R9"/>
<dbReference type="GeneID" id="18820578"/>
<dbReference type="HOGENOM" id="CLU_042569_3_1_1"/>
<sequence length="339" mass="37503">MIPLAAQVGGHPGVQTTEDGSLLLKPAVPLEIEFYQRVVSESGLVHLRPFVPKFFGTLRLEGKVETTEIDEPLVTDEGVLKVTPIDGVRAEDKESLVLENLVHGFTKPSVIDIKLGTIFYEDSATPEKRARMEKAALETTSFETGVRLTGFQVYTNDSPDPILTRKEYGNSIKSSQLSEGIARFFPVSSPSTPSAGLPRHLLLPILRSLREDVAEIRETLEGVDMRMIGGSLLIVYESDWTRAEEAVKLYELENDSEEMEAENDVEITAGEDNDGEDEDIEDEDEEEDLPVPPYTVKLIDFAHTRLMPGHGPDQGVLMGIGTLLKLLDGRIQEVDKMTP</sequence>
<dbReference type="EMBL" id="GL945438">
    <property type="protein sequence ID" value="EGO21956.1"/>
    <property type="molecule type" value="Genomic_DNA"/>
</dbReference>
<keyword evidence="2 4" id="KW-0808">Transferase</keyword>
<dbReference type="RefSeq" id="XP_007321742.1">
    <property type="nucleotide sequence ID" value="XM_007321680.1"/>
</dbReference>
<proteinExistence type="inferred from homology"/>
<dbReference type="EC" id="2.7.-.-" evidence="4"/>
<feature type="region of interest" description="Disordered" evidence="5">
    <location>
        <begin position="254"/>
        <end position="292"/>
    </location>
</feature>
<evidence type="ECO:0000256" key="5">
    <source>
        <dbReference type="SAM" id="MobiDB-lite"/>
    </source>
</evidence>
<organism>
    <name type="scientific">Serpula lacrymans var. lacrymans (strain S7.9)</name>
    <name type="common">Dry rot fungus</name>
    <dbReference type="NCBI Taxonomy" id="578457"/>
    <lineage>
        <taxon>Eukaryota</taxon>
        <taxon>Fungi</taxon>
        <taxon>Dikarya</taxon>
        <taxon>Basidiomycota</taxon>
        <taxon>Agaricomycotina</taxon>
        <taxon>Agaricomycetes</taxon>
        <taxon>Agaricomycetidae</taxon>
        <taxon>Boletales</taxon>
        <taxon>Coniophorineae</taxon>
        <taxon>Serpulaceae</taxon>
        <taxon>Serpula</taxon>
    </lineage>
</organism>